<keyword evidence="5" id="KW-1185">Reference proteome</keyword>
<dbReference type="CDD" id="cd24098">
    <property type="entry name" value="ASKHA_NBD_TobZ_N"/>
    <property type="match status" value="1"/>
</dbReference>
<dbReference type="InterPro" id="IPR051338">
    <property type="entry name" value="NodU/CmcH_Carbamoyltrnsfr"/>
</dbReference>
<protein>
    <submittedName>
        <fullName evidence="4">Nodulation protein NolNO</fullName>
    </submittedName>
</protein>
<dbReference type="AlphaFoldDB" id="A0A6F8YC70"/>
<dbReference type="Gene3D" id="3.30.420.40">
    <property type="match status" value="2"/>
</dbReference>
<dbReference type="PANTHER" id="PTHR34847">
    <property type="entry name" value="NODULATION PROTEIN U"/>
    <property type="match status" value="1"/>
</dbReference>
<dbReference type="KEGG" id="psuu:Psuf_010280"/>
<dbReference type="EMBL" id="AP022871">
    <property type="protein sequence ID" value="BCB83715.1"/>
    <property type="molecule type" value="Genomic_DNA"/>
</dbReference>
<reference evidence="4 5" key="1">
    <citation type="submission" date="2020-03" db="EMBL/GenBank/DDBJ databases">
        <title>Whole genome shotgun sequence of Phytohabitans suffuscus NBRC 105367.</title>
        <authorList>
            <person name="Komaki H."/>
            <person name="Tamura T."/>
        </authorList>
    </citation>
    <scope>NUCLEOTIDE SEQUENCE [LARGE SCALE GENOMIC DNA]</scope>
    <source>
        <strain evidence="4 5">NBRC 105367</strain>
    </source>
</reference>
<feature type="domain" description="Carbamoyltransferase" evidence="2">
    <location>
        <begin position="92"/>
        <end position="327"/>
    </location>
</feature>
<dbReference type="Proteomes" id="UP000503011">
    <property type="component" value="Chromosome"/>
</dbReference>
<accession>A0A6F8YC70</accession>
<dbReference type="Gene3D" id="3.90.870.20">
    <property type="entry name" value="Carbamoyltransferase, C-terminal domain"/>
    <property type="match status" value="1"/>
</dbReference>
<dbReference type="Pfam" id="PF16861">
    <property type="entry name" value="Carbam_trans_C"/>
    <property type="match status" value="1"/>
</dbReference>
<dbReference type="SUPFAM" id="SSF53067">
    <property type="entry name" value="Actin-like ATPase domain"/>
    <property type="match status" value="1"/>
</dbReference>
<dbReference type="PANTHER" id="PTHR34847:SF1">
    <property type="entry name" value="NODULATION PROTEIN U"/>
    <property type="match status" value="1"/>
</dbReference>
<dbReference type="GO" id="GO:0003824">
    <property type="term" value="F:catalytic activity"/>
    <property type="evidence" value="ECO:0007669"/>
    <property type="project" value="InterPro"/>
</dbReference>
<proteinExistence type="inferred from homology"/>
<evidence type="ECO:0000259" key="2">
    <source>
        <dbReference type="Pfam" id="PF02543"/>
    </source>
</evidence>
<reference evidence="4 5" key="2">
    <citation type="submission" date="2020-03" db="EMBL/GenBank/DDBJ databases">
        <authorList>
            <person name="Ichikawa N."/>
            <person name="Kimura A."/>
            <person name="Kitahashi Y."/>
            <person name="Uohara A."/>
        </authorList>
    </citation>
    <scope>NUCLEOTIDE SEQUENCE [LARGE SCALE GENOMIC DNA]</scope>
    <source>
        <strain evidence="4 5">NBRC 105367</strain>
    </source>
</reference>
<dbReference type="InterPro" id="IPR003696">
    <property type="entry name" value="Carbtransf_dom"/>
</dbReference>
<evidence type="ECO:0000313" key="4">
    <source>
        <dbReference type="EMBL" id="BCB83715.1"/>
    </source>
</evidence>
<organism evidence="4 5">
    <name type="scientific">Phytohabitans suffuscus</name>
    <dbReference type="NCBI Taxonomy" id="624315"/>
    <lineage>
        <taxon>Bacteria</taxon>
        <taxon>Bacillati</taxon>
        <taxon>Actinomycetota</taxon>
        <taxon>Actinomycetes</taxon>
        <taxon>Micromonosporales</taxon>
        <taxon>Micromonosporaceae</taxon>
    </lineage>
</organism>
<name>A0A6F8YC70_9ACTN</name>
<dbReference type="InterPro" id="IPR038152">
    <property type="entry name" value="Carbam_trans_C_sf"/>
</dbReference>
<evidence type="ECO:0000256" key="1">
    <source>
        <dbReference type="ARBA" id="ARBA00006129"/>
    </source>
</evidence>
<feature type="domain" description="Carbamoyltransferase" evidence="2">
    <location>
        <begin position="3"/>
        <end position="70"/>
    </location>
</feature>
<evidence type="ECO:0000259" key="3">
    <source>
        <dbReference type="Pfam" id="PF16861"/>
    </source>
</evidence>
<dbReference type="Pfam" id="PF02543">
    <property type="entry name" value="Carbam_trans_N"/>
    <property type="match status" value="2"/>
</dbReference>
<dbReference type="RefSeq" id="WP_173154326.1">
    <property type="nucleotide sequence ID" value="NZ_AP022871.1"/>
</dbReference>
<comment type="similarity">
    <text evidence="1">Belongs to the NodU/CmcH family.</text>
</comment>
<gene>
    <name evidence="4" type="primary">nolO_1</name>
    <name evidence="4" type="ORF">Psuf_010280</name>
</gene>
<dbReference type="InterPro" id="IPR043129">
    <property type="entry name" value="ATPase_NBD"/>
</dbReference>
<dbReference type="InterPro" id="IPR031730">
    <property type="entry name" value="Carbam_trans_C"/>
</dbReference>
<feature type="domain" description="Carbamoyltransferase C-terminal" evidence="3">
    <location>
        <begin position="379"/>
        <end position="546"/>
    </location>
</feature>
<sequence>MDILGISGAFGHDPAAALVRDGVIVGACEEERFTRQKRAMRQPAMHSVQACLDMGGIDLSDVDRVVIGWDPDLAPHDRRLQDSLAQFLASQRLVRVAPPPIHRVPHHRAHAALGYFTSGFQDAAILVVDGQGEDVATTIFHGRGRKIEECVRFGIADSLGFFYAAVTRYLGFAAGGGGKTMGLAASGRPTYDFPEFVLFDGGYRIEMTGADKPERMKNWMRQFANVFGPPAASDFHMDVSTGLLRSPGELPQHLRDAAASAQAVLESALIHLARLALECTGSRNLVLSGGVALNCTANGRIRQMIGDAGLFVNGAAHDGGTALGAALADAAECGEPVPIARSRSMFTGPCFDSGPAVVRARRAGLTVTEGGDMPALVSRRLIQGEVGGWFAGQSEYGPRALGGRSIIARSDRVDVRTRVNAIKGRAPWRPLAPAMTADTAASLGIGGDGLDFMIEARWLSPEHSVGPLAGIVHIDNSVRPLVVDEEWHPFHKLLQAVRRDTGHGVVTNTSFNEEYEPLVNSPMDALRSFIASDLDFLVLEGTLIEKPR</sequence>
<evidence type="ECO:0000313" key="5">
    <source>
        <dbReference type="Proteomes" id="UP000503011"/>
    </source>
</evidence>